<dbReference type="PATRIC" id="fig|1173027.3.peg.335"/>
<dbReference type="PANTHER" id="PTHR45566">
    <property type="entry name" value="HTH-TYPE TRANSCRIPTIONAL REGULATOR YHJB-RELATED"/>
    <property type="match status" value="1"/>
</dbReference>
<name>K9W8V3_9CYAN</name>
<reference evidence="4 5" key="1">
    <citation type="submission" date="2012-06" db="EMBL/GenBank/DDBJ databases">
        <title>Finished chromosome of genome of Microcoleus sp. PCC 7113.</title>
        <authorList>
            <consortium name="US DOE Joint Genome Institute"/>
            <person name="Gugger M."/>
            <person name="Coursin T."/>
            <person name="Rippka R."/>
            <person name="Tandeau De Marsac N."/>
            <person name="Huntemann M."/>
            <person name="Wei C.-L."/>
            <person name="Han J."/>
            <person name="Detter J.C."/>
            <person name="Han C."/>
            <person name="Tapia R."/>
            <person name="Chen A."/>
            <person name="Kyrpides N."/>
            <person name="Mavromatis K."/>
            <person name="Markowitz V."/>
            <person name="Szeto E."/>
            <person name="Ivanova N."/>
            <person name="Pagani I."/>
            <person name="Pati A."/>
            <person name="Goodwin L."/>
            <person name="Nordberg H.P."/>
            <person name="Cantor M.N."/>
            <person name="Hua S.X."/>
            <person name="Woyke T."/>
            <person name="Kerfeld C.A."/>
        </authorList>
    </citation>
    <scope>NUCLEOTIDE SEQUENCE [LARGE SCALE GENOMIC DNA]</scope>
    <source>
        <strain evidence="4 5">PCC 7113</strain>
    </source>
</reference>
<dbReference type="eggNOG" id="COG2197">
    <property type="taxonomic scope" value="Bacteria"/>
</dbReference>
<dbReference type="InterPro" id="IPR051015">
    <property type="entry name" value="EvgA-like"/>
</dbReference>
<dbReference type="Gene3D" id="3.40.50.2300">
    <property type="match status" value="1"/>
</dbReference>
<dbReference type="InterPro" id="IPR011006">
    <property type="entry name" value="CheY-like_superfamily"/>
</dbReference>
<dbReference type="InterPro" id="IPR022552">
    <property type="entry name" value="UPF_Ycf55"/>
</dbReference>
<sequence>MPIRLLLIDDDPIFRLGLRTALEDFSDLKVATQANSGTEALDILMRLQPNTVSVIILEPVSGRSNINPLSGLPLCQRLKGDYPELPVLLLTSQSEPLFLRAAQQFGIEGYCPKGVAIADLVQAIRQLAIGQSDWQRLPDLPPTPINSVRPPSWHHQVRSYGLQQIEESLALVTQELQKPNLSNFDWLFWSGRRRELLAARWLVNQLLPTDVIVVEDSGHSERLPAGVGRSSKPRIEPIPSRAGGRSPALPSRSAIALSPPASLSAKVQSPSPNPQAETVQPATPFELTLSMLQSDLPNLSGVPLEIDILVTEKKRDLLYIVLRKLQEILEELRFSQVTLEQLPPKRSQILLDLWQASITDFFGKYYTLPLGNQNLEIVNVLLGYAVIVQASTLDKIPLVVEFLSQQLFETPLLIDNVSYSARTPEALVQAEMLLQNLIIQVANAVMQPLLNEFADLEAIKQNFYAQHLISSREVARFRNNLSWKYRLAQWIEEPKAIFESRYPLFVLSDAGIKQTSIYAPRRQELEQLQGIPLAVTLAFESRDAIAPRLRSTVAWAGKGVVYILTQVIGRSIGLVVRGVIQGIGNTLQDARFGKNSERGK</sequence>
<dbReference type="STRING" id="1173027.Mic7113_0306"/>
<organism evidence="4 5">
    <name type="scientific">Allocoleopsis franciscana PCC 7113</name>
    <dbReference type="NCBI Taxonomy" id="1173027"/>
    <lineage>
        <taxon>Bacteria</taxon>
        <taxon>Bacillati</taxon>
        <taxon>Cyanobacteriota</taxon>
        <taxon>Cyanophyceae</taxon>
        <taxon>Coleofasciculales</taxon>
        <taxon>Coleofasciculaceae</taxon>
        <taxon>Allocoleopsis</taxon>
        <taxon>Allocoleopsis franciscana</taxon>
    </lineage>
</organism>
<evidence type="ECO:0000313" key="4">
    <source>
        <dbReference type="EMBL" id="AFZ16236.1"/>
    </source>
</evidence>
<dbReference type="CDD" id="cd17535">
    <property type="entry name" value="REC_NarL-like"/>
    <property type="match status" value="1"/>
</dbReference>
<keyword evidence="5" id="KW-1185">Reference proteome</keyword>
<dbReference type="PROSITE" id="PS50110">
    <property type="entry name" value="RESPONSE_REGULATORY"/>
    <property type="match status" value="1"/>
</dbReference>
<dbReference type="OrthoDB" id="458149at2"/>
<feature type="domain" description="Response regulatory" evidence="3">
    <location>
        <begin position="4"/>
        <end position="128"/>
    </location>
</feature>
<dbReference type="InterPro" id="IPR058245">
    <property type="entry name" value="NreC/VraR/RcsB-like_REC"/>
</dbReference>
<evidence type="ECO:0000259" key="3">
    <source>
        <dbReference type="PROSITE" id="PS50110"/>
    </source>
</evidence>
<proteinExistence type="predicted"/>
<dbReference type="InterPro" id="IPR016837">
    <property type="entry name" value="Uncharacterised_Ycf55_cyanobac"/>
</dbReference>
<dbReference type="HOGENOM" id="CLU_035485_0_0_3"/>
<dbReference type="SUPFAM" id="SSF52172">
    <property type="entry name" value="CheY-like"/>
    <property type="match status" value="1"/>
</dbReference>
<dbReference type="GO" id="GO:0000160">
    <property type="term" value="P:phosphorelay signal transduction system"/>
    <property type="evidence" value="ECO:0007669"/>
    <property type="project" value="InterPro"/>
</dbReference>
<dbReference type="KEGG" id="mic:Mic7113_0306"/>
<dbReference type="Proteomes" id="UP000010471">
    <property type="component" value="Chromosome"/>
</dbReference>
<keyword evidence="4" id="KW-0238">DNA-binding</keyword>
<protein>
    <submittedName>
        <fullName evidence="4">Response regulator containing a CheY-like receiver domain and an HTH DNA-binding domain</fullName>
    </submittedName>
</protein>
<evidence type="ECO:0000256" key="2">
    <source>
        <dbReference type="SAM" id="MobiDB-lite"/>
    </source>
</evidence>
<gene>
    <name evidence="4" type="ORF">Mic7113_0306</name>
</gene>
<dbReference type="SMART" id="SM00448">
    <property type="entry name" value="REC"/>
    <property type="match status" value="1"/>
</dbReference>
<dbReference type="PIRSF" id="PIRSF026434">
    <property type="entry name" value="RR_ycf55_prd"/>
    <property type="match status" value="1"/>
</dbReference>
<dbReference type="Pfam" id="PF12452">
    <property type="entry name" value="DUF3685"/>
    <property type="match status" value="1"/>
</dbReference>
<dbReference type="AlphaFoldDB" id="K9W8V3"/>
<dbReference type="Pfam" id="PF00072">
    <property type="entry name" value="Response_reg"/>
    <property type="match status" value="1"/>
</dbReference>
<dbReference type="InterPro" id="IPR001789">
    <property type="entry name" value="Sig_transdc_resp-reg_receiver"/>
</dbReference>
<comment type="caution">
    <text evidence="1">Lacks conserved residue(s) required for the propagation of feature annotation.</text>
</comment>
<feature type="region of interest" description="Disordered" evidence="2">
    <location>
        <begin position="221"/>
        <end position="252"/>
    </location>
</feature>
<evidence type="ECO:0000313" key="5">
    <source>
        <dbReference type="Proteomes" id="UP000010471"/>
    </source>
</evidence>
<dbReference type="PANTHER" id="PTHR45566:SF1">
    <property type="entry name" value="HTH-TYPE TRANSCRIPTIONAL REGULATOR YHJB-RELATED"/>
    <property type="match status" value="1"/>
</dbReference>
<evidence type="ECO:0000256" key="1">
    <source>
        <dbReference type="PROSITE-ProRule" id="PRU00169"/>
    </source>
</evidence>
<accession>K9W8V3</accession>
<dbReference type="EMBL" id="CP003630">
    <property type="protein sequence ID" value="AFZ16236.1"/>
    <property type="molecule type" value="Genomic_DNA"/>
</dbReference>
<dbReference type="GO" id="GO:0003677">
    <property type="term" value="F:DNA binding"/>
    <property type="evidence" value="ECO:0007669"/>
    <property type="project" value="UniProtKB-KW"/>
</dbReference>